<dbReference type="GO" id="GO:0006334">
    <property type="term" value="P:nucleosome assembly"/>
    <property type="evidence" value="ECO:0007669"/>
    <property type="project" value="InterPro"/>
</dbReference>
<evidence type="ECO:0000256" key="2">
    <source>
        <dbReference type="SAM" id="MobiDB-lite"/>
    </source>
</evidence>
<accession>A0A9J7FCQ5</accession>
<organism evidence="3 4">
    <name type="scientific">Cricetulus griseus</name>
    <name type="common">Chinese hamster</name>
    <name type="synonym">Cricetulus barabensis griseus</name>
    <dbReference type="NCBI Taxonomy" id="10029"/>
    <lineage>
        <taxon>Eukaryota</taxon>
        <taxon>Metazoa</taxon>
        <taxon>Chordata</taxon>
        <taxon>Craniata</taxon>
        <taxon>Vertebrata</taxon>
        <taxon>Euteleostomi</taxon>
        <taxon>Mammalia</taxon>
        <taxon>Eutheria</taxon>
        <taxon>Euarchontoglires</taxon>
        <taxon>Glires</taxon>
        <taxon>Rodentia</taxon>
        <taxon>Myomorpha</taxon>
        <taxon>Muroidea</taxon>
        <taxon>Cricetidae</taxon>
        <taxon>Cricetinae</taxon>
        <taxon>Cricetulus</taxon>
    </lineage>
</organism>
<evidence type="ECO:0000256" key="1">
    <source>
        <dbReference type="ARBA" id="ARBA00009947"/>
    </source>
</evidence>
<feature type="compositionally biased region" description="Polar residues" evidence="2">
    <location>
        <begin position="160"/>
        <end position="169"/>
    </location>
</feature>
<reference evidence="3" key="1">
    <citation type="journal article" date="2018" name="Biotechnol. Bioeng.">
        <title>A reference genome of the Chinese hamster based on a hybrid assembly strategy.</title>
        <authorList>
            <person name="Rupp O."/>
            <person name="MacDonald M.L."/>
            <person name="Li S."/>
            <person name="Dhiman H."/>
            <person name="Polson S."/>
            <person name="Griep S."/>
            <person name="Heffner K."/>
            <person name="Hernandez I."/>
            <person name="Brinkrolf K."/>
            <person name="Jadhav V."/>
            <person name="Samoudi M."/>
            <person name="Hao H."/>
            <person name="Kingham B."/>
            <person name="Goesmann A."/>
            <person name="Betenbaugh M.J."/>
            <person name="Lewis N.E."/>
            <person name="Borth N."/>
            <person name="Lee K.H."/>
        </authorList>
    </citation>
    <scope>NUCLEOTIDE SEQUENCE [LARGE SCALE GENOMIC DNA]</scope>
    <source>
        <strain evidence="3">17A/GY</strain>
    </source>
</reference>
<gene>
    <name evidence="4" type="primary">LOC113834099</name>
</gene>
<reference evidence="4" key="3">
    <citation type="submission" date="2025-08" db="UniProtKB">
        <authorList>
            <consortium name="RefSeq"/>
        </authorList>
    </citation>
    <scope>IDENTIFICATION</scope>
    <source>
        <strain evidence="4">17A/GY</strain>
        <tissue evidence="4">Liver</tissue>
    </source>
</reference>
<proteinExistence type="inferred from homology"/>
<dbReference type="PANTHER" id="PTHR11875">
    <property type="entry name" value="TESTIS-SPECIFIC Y-ENCODED PROTEIN"/>
    <property type="match status" value="1"/>
</dbReference>
<evidence type="ECO:0000313" key="4">
    <source>
        <dbReference type="RefSeq" id="XP_027257007.1"/>
    </source>
</evidence>
<protein>
    <submittedName>
        <fullName evidence="4">Uncharacterized protein LOC113834099 isoform X5</fullName>
    </submittedName>
</protein>
<dbReference type="Gene3D" id="3.30.1120.90">
    <property type="entry name" value="Nucleosome assembly protein"/>
    <property type="match status" value="1"/>
</dbReference>
<evidence type="ECO:0000313" key="3">
    <source>
        <dbReference type="Proteomes" id="UP001108280"/>
    </source>
</evidence>
<dbReference type="InterPro" id="IPR002164">
    <property type="entry name" value="NAP_family"/>
</dbReference>
<dbReference type="InterPro" id="IPR037231">
    <property type="entry name" value="NAP-like_sf"/>
</dbReference>
<keyword evidence="3" id="KW-1185">Reference proteome</keyword>
<feature type="region of interest" description="Disordered" evidence="2">
    <location>
        <begin position="131"/>
        <end position="169"/>
    </location>
</feature>
<dbReference type="Proteomes" id="UP001108280">
    <property type="component" value="Chromosome 2"/>
</dbReference>
<comment type="similarity">
    <text evidence="1">Belongs to the nucleosome assembly protein (NAP) family.</text>
</comment>
<dbReference type="AlphaFoldDB" id="A0A9J7FCQ5"/>
<dbReference type="RefSeq" id="XP_027257007.1">
    <property type="nucleotide sequence ID" value="XM_027401206.2"/>
</dbReference>
<dbReference type="SUPFAM" id="SSF143113">
    <property type="entry name" value="NAP-like"/>
    <property type="match status" value="1"/>
</dbReference>
<feature type="compositionally biased region" description="Basic and acidic residues" evidence="2">
    <location>
        <begin position="131"/>
        <end position="142"/>
    </location>
</feature>
<dbReference type="GO" id="GO:0005634">
    <property type="term" value="C:nucleus"/>
    <property type="evidence" value="ECO:0007669"/>
    <property type="project" value="InterPro"/>
</dbReference>
<sequence>MKIYFDENPYFENKVVSKEFHLIESNGSSLKSTKMKWKLGNDLTKCSSLRQNKASSKRQHSEPLNFLPGLLTILMQVQLKSCGCNTTIMLCGKKIEKETPSFCWKLDNHLCMERRVGESYRRSVKEHLHENLGKELNERDTRTFPQEALLQEPGRRNPEMLNSNKSGLH</sequence>
<name>A0A9J7FCQ5_CRIGR</name>
<reference evidence="3" key="2">
    <citation type="journal article" date="2020" name="Biotechnol. Bioeng.">
        <title>Chromosome-scale scaffolds for the Chinese hamster reference genome assembly to facilitate the study of the CHO epigenome.</title>
        <authorList>
            <person name="Hilliard W."/>
            <person name="MacDonald M."/>
            <person name="Lee K.H."/>
        </authorList>
    </citation>
    <scope>NUCLEOTIDE SEQUENCE [LARGE SCALE GENOMIC DNA]</scope>
    <source>
        <strain evidence="3">17A/GY</strain>
    </source>
</reference>
<dbReference type="GeneID" id="113834099"/>